<organism evidence="2 3">
    <name type="scientific">Paraphaeosphaeria minitans</name>
    <dbReference type="NCBI Taxonomy" id="565426"/>
    <lineage>
        <taxon>Eukaryota</taxon>
        <taxon>Fungi</taxon>
        <taxon>Dikarya</taxon>
        <taxon>Ascomycota</taxon>
        <taxon>Pezizomycotina</taxon>
        <taxon>Dothideomycetes</taxon>
        <taxon>Pleosporomycetidae</taxon>
        <taxon>Pleosporales</taxon>
        <taxon>Massarineae</taxon>
        <taxon>Didymosphaeriaceae</taxon>
        <taxon>Paraphaeosphaeria</taxon>
    </lineage>
</organism>
<keyword evidence="3" id="KW-1185">Reference proteome</keyword>
<evidence type="ECO:0000313" key="2">
    <source>
        <dbReference type="EMBL" id="KAF9734611.1"/>
    </source>
</evidence>
<dbReference type="AlphaFoldDB" id="A0A9P6GG79"/>
<accession>A0A9P6GG79</accession>
<gene>
    <name evidence="2" type="ORF">PMIN01_07514</name>
</gene>
<feature type="signal peptide" evidence="1">
    <location>
        <begin position="1"/>
        <end position="17"/>
    </location>
</feature>
<dbReference type="EMBL" id="WJXW01000007">
    <property type="protein sequence ID" value="KAF9734611.1"/>
    <property type="molecule type" value="Genomic_DNA"/>
</dbReference>
<sequence>MLSLLLQIPLVLSVTLGAPNPPYLSEDFPGDVAGYHNLAQAFAGNRSVVMDTPPVAKDQRNGNFFLVNQCKYDLYIWEAWKAHQSDPTKLIGGQGGNQLQFEFATKAGLIYFDISFVDTKNLKYRSGDASNCPSWAEGIRIEGQKPPQQNNGCDILECFPGDMCIHDGCGAYNIDEPFLKWGIKNPVKTCLKYEAGMELYFRTCTQEGDIPH</sequence>
<dbReference type="OrthoDB" id="5144514at2759"/>
<evidence type="ECO:0000313" key="3">
    <source>
        <dbReference type="Proteomes" id="UP000756921"/>
    </source>
</evidence>
<dbReference type="Proteomes" id="UP000756921">
    <property type="component" value="Unassembled WGS sequence"/>
</dbReference>
<feature type="chain" id="PRO_5040302385" evidence="1">
    <location>
        <begin position="18"/>
        <end position="212"/>
    </location>
</feature>
<comment type="caution">
    <text evidence="2">The sequence shown here is derived from an EMBL/GenBank/DDBJ whole genome shotgun (WGS) entry which is preliminary data.</text>
</comment>
<protein>
    <submittedName>
        <fullName evidence="2">Uncharacterized protein</fullName>
    </submittedName>
</protein>
<evidence type="ECO:0000256" key="1">
    <source>
        <dbReference type="SAM" id="SignalP"/>
    </source>
</evidence>
<keyword evidence="1" id="KW-0732">Signal</keyword>
<reference evidence="2" key="1">
    <citation type="journal article" date="2020" name="Mol. Plant Microbe Interact.">
        <title>Genome Sequence of the Biocontrol Agent Coniothyrium minitans strain Conio (IMI 134523).</title>
        <authorList>
            <person name="Patel D."/>
            <person name="Shittu T.A."/>
            <person name="Baroncelli R."/>
            <person name="Muthumeenakshi S."/>
            <person name="Osborne T.H."/>
            <person name="Janganan T.K."/>
            <person name="Sreenivasaprasad S."/>
        </authorList>
    </citation>
    <scope>NUCLEOTIDE SEQUENCE</scope>
    <source>
        <strain evidence="2">Conio</strain>
    </source>
</reference>
<proteinExistence type="predicted"/>
<name>A0A9P6GG79_9PLEO</name>